<dbReference type="AlphaFoldDB" id="A0A9Q0AP07"/>
<keyword evidence="4" id="KW-1185">Reference proteome</keyword>
<gene>
    <name evidence="3" type="ORF">JX265_008296</name>
</gene>
<dbReference type="SMART" id="SM00554">
    <property type="entry name" value="FAS1"/>
    <property type="match status" value="2"/>
</dbReference>
<reference evidence="3" key="1">
    <citation type="submission" date="2021-03" db="EMBL/GenBank/DDBJ databases">
        <title>Revisited historic fungal species revealed as producer of novel bioactive compounds through whole genome sequencing and comparative genomics.</title>
        <authorList>
            <person name="Vignolle G.A."/>
            <person name="Hochenegger N."/>
            <person name="Mach R.L."/>
            <person name="Mach-Aigner A.R."/>
            <person name="Javad Rahimi M."/>
            <person name="Salim K.A."/>
            <person name="Chan C.M."/>
            <person name="Lim L.B.L."/>
            <person name="Cai F."/>
            <person name="Druzhinina I.S."/>
            <person name="U'Ren J.M."/>
            <person name="Derntl C."/>
        </authorList>
    </citation>
    <scope>NUCLEOTIDE SEQUENCE</scope>
    <source>
        <strain evidence="3">TUCIM 5799</strain>
    </source>
</reference>
<dbReference type="GO" id="GO:0000329">
    <property type="term" value="C:fungal-type vacuole membrane"/>
    <property type="evidence" value="ECO:0007669"/>
    <property type="project" value="TreeGrafter"/>
</dbReference>
<organism evidence="3 4">
    <name type="scientific">Neoarthrinium moseri</name>
    <dbReference type="NCBI Taxonomy" id="1658444"/>
    <lineage>
        <taxon>Eukaryota</taxon>
        <taxon>Fungi</taxon>
        <taxon>Dikarya</taxon>
        <taxon>Ascomycota</taxon>
        <taxon>Pezizomycotina</taxon>
        <taxon>Sordariomycetes</taxon>
        <taxon>Xylariomycetidae</taxon>
        <taxon>Amphisphaeriales</taxon>
        <taxon>Apiosporaceae</taxon>
        <taxon>Neoarthrinium</taxon>
    </lineage>
</organism>
<dbReference type="InterPro" id="IPR036378">
    <property type="entry name" value="FAS1_dom_sf"/>
</dbReference>
<dbReference type="PANTHER" id="PTHR10900:SF77">
    <property type="entry name" value="FI19380P1"/>
    <property type="match status" value="1"/>
</dbReference>
<feature type="domain" description="FAS1" evidence="2">
    <location>
        <begin position="169"/>
        <end position="304"/>
    </location>
</feature>
<comment type="caution">
    <text evidence="3">The sequence shown here is derived from an EMBL/GenBank/DDBJ whole genome shotgun (WGS) entry which is preliminary data.</text>
</comment>
<dbReference type="SUPFAM" id="SSF82153">
    <property type="entry name" value="FAS1 domain"/>
    <property type="match status" value="2"/>
</dbReference>
<dbReference type="Proteomes" id="UP000829685">
    <property type="component" value="Unassembled WGS sequence"/>
</dbReference>
<dbReference type="InterPro" id="IPR050904">
    <property type="entry name" value="Adhesion/Biosynth-related"/>
</dbReference>
<feature type="signal peptide" evidence="1">
    <location>
        <begin position="1"/>
        <end position="16"/>
    </location>
</feature>
<protein>
    <recommendedName>
        <fullName evidence="2">FAS1 domain-containing protein</fullName>
    </recommendedName>
</protein>
<name>A0A9Q0AP07_9PEZI</name>
<dbReference type="PROSITE" id="PS50213">
    <property type="entry name" value="FAS1"/>
    <property type="match status" value="2"/>
</dbReference>
<proteinExistence type="predicted"/>
<feature type="chain" id="PRO_5040347038" description="FAS1 domain-containing protein" evidence="1">
    <location>
        <begin position="17"/>
        <end position="377"/>
    </location>
</feature>
<evidence type="ECO:0000256" key="1">
    <source>
        <dbReference type="SAM" id="SignalP"/>
    </source>
</evidence>
<dbReference type="PANTHER" id="PTHR10900">
    <property type="entry name" value="PERIOSTIN-RELATED"/>
    <property type="match status" value="1"/>
</dbReference>
<evidence type="ECO:0000259" key="2">
    <source>
        <dbReference type="PROSITE" id="PS50213"/>
    </source>
</evidence>
<evidence type="ECO:0000313" key="4">
    <source>
        <dbReference type="Proteomes" id="UP000829685"/>
    </source>
</evidence>
<keyword evidence="1" id="KW-0732">Signal</keyword>
<dbReference type="Pfam" id="PF02469">
    <property type="entry name" value="Fasciclin"/>
    <property type="match status" value="2"/>
</dbReference>
<evidence type="ECO:0000313" key="3">
    <source>
        <dbReference type="EMBL" id="KAI1865249.1"/>
    </source>
</evidence>
<accession>A0A9Q0AP07</accession>
<feature type="domain" description="FAS1" evidence="2">
    <location>
        <begin position="17"/>
        <end position="167"/>
    </location>
</feature>
<dbReference type="InterPro" id="IPR000782">
    <property type="entry name" value="FAS1_domain"/>
</dbReference>
<dbReference type="Gene3D" id="2.30.180.10">
    <property type="entry name" value="FAS1 domain"/>
    <property type="match status" value="2"/>
</dbReference>
<sequence>MHIPTLIPWILATAAAEPIANVLAANSNELSTLTSLLGTVPQLTTALATASNITIFAPSNQAFTKAMAAMPDLATMAKNTTFLTNLLEYHIASGVMTAAMFTNTPQFASTALTLPSTASGTIRTQMVELVKSNADALVVSGFRQVSRVSKADLFFDGGVLHIIDTVLTVPDTTSATALDTGLTSLAGALARTGMVAGVDALRQATVFAPSNEAFREVGNVVESADMEFLSSVLDYHVVMGTAAHSTELMQMVGASGGSAKLLTAQGGMLTVREENGDLYVNNAKVILADMLTSNGVVHIIDNVMNPLSTTSLPDASREKQAVDFAGASSVSQAPFTSGVSPTATLVPVTIARAGGFAAMPTAALMGAVGAAAVMANM</sequence>
<dbReference type="EMBL" id="JAFIMR010000022">
    <property type="protein sequence ID" value="KAI1865249.1"/>
    <property type="molecule type" value="Genomic_DNA"/>
</dbReference>
<dbReference type="GO" id="GO:0016236">
    <property type="term" value="P:macroautophagy"/>
    <property type="evidence" value="ECO:0007669"/>
    <property type="project" value="TreeGrafter"/>
</dbReference>